<dbReference type="EMBL" id="JBFOLK010000009">
    <property type="protein sequence ID" value="KAL2484451.1"/>
    <property type="molecule type" value="Genomic_DNA"/>
</dbReference>
<evidence type="ECO:0000313" key="2">
    <source>
        <dbReference type="Proteomes" id="UP001604336"/>
    </source>
</evidence>
<name>A0ABD1R9F7_9LAMI</name>
<dbReference type="AlphaFoldDB" id="A0ABD1R9F7"/>
<dbReference type="Proteomes" id="UP001604336">
    <property type="component" value="Unassembled WGS sequence"/>
</dbReference>
<accession>A0ABD1R9F7</accession>
<comment type="caution">
    <text evidence="1">The sequence shown here is derived from an EMBL/GenBank/DDBJ whole genome shotgun (WGS) entry which is preliminary data.</text>
</comment>
<evidence type="ECO:0000313" key="1">
    <source>
        <dbReference type="EMBL" id="KAL2484451.1"/>
    </source>
</evidence>
<sequence>MASILKEVRKEIHITIPSCSENVVDFELDEFMTETRRDRKECIGTMASVAVLRQLIGPLQEFLKLYGSPPTVPPNYIITFFSFYPNLSTTSAFSAIEKRFILCVFVFRRREKCDSDFIWCLRFCVFISRLIPG</sequence>
<proteinExistence type="predicted"/>
<reference evidence="2" key="1">
    <citation type="submission" date="2024-07" db="EMBL/GenBank/DDBJ databases">
        <title>Two chromosome-level genome assemblies of Korean endemic species Abeliophyllum distichum and Forsythia ovata (Oleaceae).</title>
        <authorList>
            <person name="Jang H."/>
        </authorList>
    </citation>
    <scope>NUCLEOTIDE SEQUENCE [LARGE SCALE GENOMIC DNA]</scope>
</reference>
<protein>
    <submittedName>
        <fullName evidence="1">Uncharacterized protein</fullName>
    </submittedName>
</protein>
<keyword evidence="2" id="KW-1185">Reference proteome</keyword>
<gene>
    <name evidence="1" type="ORF">Adt_29207</name>
</gene>
<organism evidence="1 2">
    <name type="scientific">Abeliophyllum distichum</name>
    <dbReference type="NCBI Taxonomy" id="126358"/>
    <lineage>
        <taxon>Eukaryota</taxon>
        <taxon>Viridiplantae</taxon>
        <taxon>Streptophyta</taxon>
        <taxon>Embryophyta</taxon>
        <taxon>Tracheophyta</taxon>
        <taxon>Spermatophyta</taxon>
        <taxon>Magnoliopsida</taxon>
        <taxon>eudicotyledons</taxon>
        <taxon>Gunneridae</taxon>
        <taxon>Pentapetalae</taxon>
        <taxon>asterids</taxon>
        <taxon>lamiids</taxon>
        <taxon>Lamiales</taxon>
        <taxon>Oleaceae</taxon>
        <taxon>Forsythieae</taxon>
        <taxon>Abeliophyllum</taxon>
    </lineage>
</organism>